<evidence type="ECO:0000313" key="3">
    <source>
        <dbReference type="Proteomes" id="UP000054270"/>
    </source>
</evidence>
<feature type="compositionally biased region" description="Polar residues" evidence="1">
    <location>
        <begin position="1"/>
        <end position="22"/>
    </location>
</feature>
<proteinExistence type="predicted"/>
<dbReference type="Proteomes" id="UP000054270">
    <property type="component" value="Unassembled WGS sequence"/>
</dbReference>
<reference evidence="3" key="1">
    <citation type="submission" date="2014-04" db="EMBL/GenBank/DDBJ databases">
        <title>Evolutionary Origins and Diversification of the Mycorrhizal Mutualists.</title>
        <authorList>
            <consortium name="DOE Joint Genome Institute"/>
            <consortium name="Mycorrhizal Genomics Consortium"/>
            <person name="Kohler A."/>
            <person name="Kuo A."/>
            <person name="Nagy L.G."/>
            <person name="Floudas D."/>
            <person name="Copeland A."/>
            <person name="Barry K.W."/>
            <person name="Cichocki N."/>
            <person name="Veneault-Fourrey C."/>
            <person name="LaButti K."/>
            <person name="Lindquist E.A."/>
            <person name="Lipzen A."/>
            <person name="Lundell T."/>
            <person name="Morin E."/>
            <person name="Murat C."/>
            <person name="Riley R."/>
            <person name="Ohm R."/>
            <person name="Sun H."/>
            <person name="Tunlid A."/>
            <person name="Henrissat B."/>
            <person name="Grigoriev I.V."/>
            <person name="Hibbett D.S."/>
            <person name="Martin F."/>
        </authorList>
    </citation>
    <scope>NUCLEOTIDE SEQUENCE [LARGE SCALE GENOMIC DNA]</scope>
    <source>
        <strain evidence="3">FD-334 SS-4</strain>
    </source>
</reference>
<keyword evidence="3" id="KW-1185">Reference proteome</keyword>
<sequence>MPSTATGANVFVPTQANTLQDSQDQDGPMQRQTMPLHWSRSPSPRVTRGISPSEDFYVDETPITPPPAADKRTREPATPTQPAPKRIRALKGAAALENVSTALASFSTTFATAIPGPELARVDPTPIRRTTAIQTLLNLEKDWLSPGDFVLLIDFFRTDITALDAYITLAKVSGTSEYCKTWLQSQLQKLQ</sequence>
<name>A0A0D2KG36_HYPSF</name>
<gene>
    <name evidence="2" type="ORF">HYPSUDRAFT_59882</name>
</gene>
<evidence type="ECO:0000313" key="2">
    <source>
        <dbReference type="EMBL" id="KJA13472.1"/>
    </source>
</evidence>
<feature type="region of interest" description="Disordered" evidence="1">
    <location>
        <begin position="1"/>
        <end position="83"/>
    </location>
</feature>
<dbReference type="EMBL" id="KN817738">
    <property type="protein sequence ID" value="KJA13472.1"/>
    <property type="molecule type" value="Genomic_DNA"/>
</dbReference>
<organism evidence="2 3">
    <name type="scientific">Hypholoma sublateritium (strain FD-334 SS-4)</name>
    <dbReference type="NCBI Taxonomy" id="945553"/>
    <lineage>
        <taxon>Eukaryota</taxon>
        <taxon>Fungi</taxon>
        <taxon>Dikarya</taxon>
        <taxon>Basidiomycota</taxon>
        <taxon>Agaricomycotina</taxon>
        <taxon>Agaricomycetes</taxon>
        <taxon>Agaricomycetidae</taxon>
        <taxon>Agaricales</taxon>
        <taxon>Agaricineae</taxon>
        <taxon>Strophariaceae</taxon>
        <taxon>Hypholoma</taxon>
    </lineage>
</organism>
<accession>A0A0D2KG36</accession>
<protein>
    <submittedName>
        <fullName evidence="2">Uncharacterized protein</fullName>
    </submittedName>
</protein>
<evidence type="ECO:0000256" key="1">
    <source>
        <dbReference type="SAM" id="MobiDB-lite"/>
    </source>
</evidence>
<dbReference type="AlphaFoldDB" id="A0A0D2KG36"/>
<dbReference type="OrthoDB" id="3054283at2759"/>